<keyword evidence="10" id="KW-0862">Zinc</keyword>
<feature type="transmembrane region" description="Helical" evidence="14">
    <location>
        <begin position="172"/>
        <end position="193"/>
    </location>
</feature>
<dbReference type="EC" id="2.3.2.27" evidence="4"/>
<keyword evidence="17" id="KW-1185">Reference proteome</keyword>
<feature type="transmembrane region" description="Helical" evidence="14">
    <location>
        <begin position="641"/>
        <end position="661"/>
    </location>
</feature>
<evidence type="ECO:0000256" key="3">
    <source>
        <dbReference type="ARBA" id="ARBA00004906"/>
    </source>
</evidence>
<evidence type="ECO:0000256" key="14">
    <source>
        <dbReference type="SAM" id="Phobius"/>
    </source>
</evidence>
<evidence type="ECO:0000313" key="16">
    <source>
        <dbReference type="EMBL" id="EGV61927.1"/>
    </source>
</evidence>
<dbReference type="FunFam" id="3.30.40.10:FF:000287">
    <property type="entry name" value="RING finger membrane protein"/>
    <property type="match status" value="1"/>
</dbReference>
<evidence type="ECO:0000256" key="11">
    <source>
        <dbReference type="ARBA" id="ARBA00022989"/>
    </source>
</evidence>
<feature type="compositionally biased region" description="Low complexity" evidence="13">
    <location>
        <begin position="326"/>
        <end position="337"/>
    </location>
</feature>
<evidence type="ECO:0000313" key="17">
    <source>
        <dbReference type="Proteomes" id="UP000000707"/>
    </source>
</evidence>
<dbReference type="GO" id="GO:0061630">
    <property type="term" value="F:ubiquitin protein ligase activity"/>
    <property type="evidence" value="ECO:0007669"/>
    <property type="project" value="UniProtKB-EC"/>
</dbReference>
<feature type="transmembrane region" description="Helical" evidence="14">
    <location>
        <begin position="471"/>
        <end position="489"/>
    </location>
</feature>
<dbReference type="eggNOG" id="KOG1609">
    <property type="taxonomic scope" value="Eukaryota"/>
</dbReference>
<dbReference type="EMBL" id="GL996527">
    <property type="protein sequence ID" value="EGV61927.1"/>
    <property type="molecule type" value="Genomic_DNA"/>
</dbReference>
<dbReference type="PANTHER" id="PTHR13145">
    <property type="entry name" value="SSM4 PROTEIN"/>
    <property type="match status" value="1"/>
</dbReference>
<feature type="transmembrane region" description="Helical" evidence="14">
    <location>
        <begin position="384"/>
        <end position="404"/>
    </location>
</feature>
<evidence type="ECO:0000256" key="4">
    <source>
        <dbReference type="ARBA" id="ARBA00012483"/>
    </source>
</evidence>
<feature type="transmembrane region" description="Helical" evidence="14">
    <location>
        <begin position="1039"/>
        <end position="1060"/>
    </location>
</feature>
<feature type="compositionally biased region" description="Acidic residues" evidence="13">
    <location>
        <begin position="314"/>
        <end position="325"/>
    </location>
</feature>
<dbReference type="InterPro" id="IPR013083">
    <property type="entry name" value="Znf_RING/FYVE/PHD"/>
</dbReference>
<dbReference type="PANTHER" id="PTHR13145:SF0">
    <property type="entry name" value="E3 UBIQUITIN-PROTEIN LIGASE MARCHF6"/>
    <property type="match status" value="1"/>
</dbReference>
<keyword evidence="6 14" id="KW-0812">Transmembrane</keyword>
<feature type="compositionally biased region" description="Basic and acidic residues" evidence="13">
    <location>
        <begin position="277"/>
        <end position="289"/>
    </location>
</feature>
<feature type="transmembrane region" description="Helical" evidence="14">
    <location>
        <begin position="985"/>
        <end position="1009"/>
    </location>
</feature>
<organism evidence="17">
    <name type="scientific">Candida tenuis (strain ATCC 10573 / BCRC 21748 / CBS 615 / JCM 9827 / NBRC 10315 / NRRL Y-1498 / VKM Y-70)</name>
    <name type="common">Yeast</name>
    <name type="synonym">Yamadazyma tenuis</name>
    <dbReference type="NCBI Taxonomy" id="590646"/>
    <lineage>
        <taxon>Eukaryota</taxon>
        <taxon>Fungi</taxon>
        <taxon>Dikarya</taxon>
        <taxon>Ascomycota</taxon>
        <taxon>Saccharomycotina</taxon>
        <taxon>Pichiomycetes</taxon>
        <taxon>Debaryomycetaceae</taxon>
        <taxon>Yamadazyma</taxon>
    </lineage>
</organism>
<feature type="transmembrane region" description="Helical" evidence="14">
    <location>
        <begin position="681"/>
        <end position="701"/>
    </location>
</feature>
<evidence type="ECO:0000256" key="2">
    <source>
        <dbReference type="ARBA" id="ARBA00004141"/>
    </source>
</evidence>
<keyword evidence="7" id="KW-0479">Metal-binding</keyword>
<feature type="transmembrane region" description="Helical" evidence="14">
    <location>
        <begin position="509"/>
        <end position="530"/>
    </location>
</feature>
<sequence length="1158" mass="132120">MEVQPLCRICRGEHTDLEPLLHPCKCKGSIKYIHQHCLMEWLKHSNKSVKKCDICNTPYQFRTIYDPKMPARIPLSSILLKLMSSIGKTVGKGISILLYIVCVCIQVPIFFKFMGRLCTWGIDGRLPPENPKFIEALLYGESTFNSISFDNPADLTFHKLRHFLDHTYSSGVIYILVYVLVHLALFVEHEWVVRDEGYTKMLMKRIGKEPKSKLADMFQDALNGLRQEARDGNANAGDVVDRIELIAHAINDLNGPNLQRRRQDELIAELQENTRRFRDVDENEAHTDVPMDAEPSNAVGAPIHHNDGDNHEDGDGDENDNDDNNNNENNDTNNNDNGNDRLQAQEEFDRMMDDVLNDGEDGEDGDENNVFAMLGLNLNMSTPILLMIMCDAVISVYLFITYLIPQSLGSALVGANAVLFQVAKTVVLERPLKLMDFLLYIFYDMVYVPTIEVFSDLLRLTQHQPSMVERTITIVTGYLFIGCIAYMVMKGLSKNQSPVVGTPRRVYSALFECFATLKVFFIFSIEIFFFPVYCGWLLDFCFAPVLLDNFQVTSHEYLVLFTSVSSYFSANYVRITLYWAYGTLYMLSFALFIGMTRNKILRPGVLFFIRSPDDPNARLIHDALVKPLGLQLSRIYLSGKVYTAFIFIGIGSVTWGLRYLLNPELLSSHKNVLLPVKLYAYGDLVISAFAVLALITNKGLISRYVEIYWKRAFELSCHKLRLSHFILGKPIPQERGYVVYRSWRDSILGTKQPDYSNPVTYKEALQMFQTTDAACFFVPNGTYIRVPDNDTVSRKYIKHLFVSVTKDDRLLSVNDIVEESVEDPEDDSNDEETTTEDNYTVVYNPPHLKVRCVELIIMLWVFAVLLIISLFLTAVVLGKPVTKAISVVTGFGDFLAVRGSSGALKSIEKFINRNNWKLADITSLSIGALMELMTLAYYHNHYVAINELDHVDVWNNLFLFNNENGGNNNGNNDRLAINVRIGRNFAIPLNAITAASTFSSALLSTLWMVNAHVFVVDVPLRIYKDIDVLPFSDFYIDRWAIAGHLLISPWTIWPNIRLFFSRDLRGVETFSFKEVLHRYDLYQNLVKFCVLISCAVFITYKMHHQTYETSDLLVAPIAFGGFVVVHSFFRLKTLFNFYDQQIKNEKYVRGRALENIDG</sequence>
<keyword evidence="8" id="KW-0863">Zinc-finger</keyword>
<evidence type="ECO:0000256" key="7">
    <source>
        <dbReference type="ARBA" id="ARBA00022723"/>
    </source>
</evidence>
<feature type="compositionally biased region" description="Basic and acidic residues" evidence="13">
    <location>
        <begin position="304"/>
        <end position="313"/>
    </location>
</feature>
<dbReference type="OrthoDB" id="1108038at2759"/>
<dbReference type="Pfam" id="PF12906">
    <property type="entry name" value="RINGv"/>
    <property type="match status" value="1"/>
</dbReference>
<dbReference type="AlphaFoldDB" id="G3B9M6"/>
<comment type="catalytic activity">
    <reaction evidence="1">
        <text>S-ubiquitinyl-[E2 ubiquitin-conjugating enzyme]-L-cysteine + [acceptor protein]-L-lysine = [E2 ubiquitin-conjugating enzyme]-L-cysteine + N(6)-ubiquitinyl-[acceptor protein]-L-lysine.</text>
        <dbReference type="EC" id="2.3.2.27"/>
    </reaction>
</comment>
<dbReference type="GO" id="GO:0005789">
    <property type="term" value="C:endoplasmic reticulum membrane"/>
    <property type="evidence" value="ECO:0007669"/>
    <property type="project" value="TreeGrafter"/>
</dbReference>
<dbReference type="SUPFAM" id="SSF57850">
    <property type="entry name" value="RING/U-box"/>
    <property type="match status" value="1"/>
</dbReference>
<evidence type="ECO:0000256" key="13">
    <source>
        <dbReference type="SAM" id="MobiDB-lite"/>
    </source>
</evidence>
<gene>
    <name evidence="16" type="ORF">CANTEDRAFT_125275</name>
</gene>
<dbReference type="HOGENOM" id="CLU_009000_0_0_1"/>
<dbReference type="Proteomes" id="UP000000707">
    <property type="component" value="Unassembled WGS sequence"/>
</dbReference>
<keyword evidence="9" id="KW-0833">Ubl conjugation pathway</keyword>
<dbReference type="SMART" id="SM00744">
    <property type="entry name" value="RINGv"/>
    <property type="match status" value="1"/>
</dbReference>
<feature type="transmembrane region" description="Helical" evidence="14">
    <location>
        <begin position="1112"/>
        <end position="1131"/>
    </location>
</feature>
<feature type="transmembrane region" description="Helical" evidence="14">
    <location>
        <begin position="90"/>
        <end position="111"/>
    </location>
</feature>
<feature type="transmembrane region" description="Helical" evidence="14">
    <location>
        <begin position="575"/>
        <end position="593"/>
    </location>
</feature>
<evidence type="ECO:0000256" key="8">
    <source>
        <dbReference type="ARBA" id="ARBA00022771"/>
    </source>
</evidence>
<feature type="transmembrane region" description="Helical" evidence="14">
    <location>
        <begin position="855"/>
        <end position="878"/>
    </location>
</feature>
<name>G3B9M6_CANTC</name>
<reference evidence="16 17" key="1">
    <citation type="journal article" date="2011" name="Proc. Natl. Acad. Sci. U.S.A.">
        <title>Comparative genomics of xylose-fermenting fungi for enhanced biofuel production.</title>
        <authorList>
            <person name="Wohlbach D.J."/>
            <person name="Kuo A."/>
            <person name="Sato T.K."/>
            <person name="Potts K.M."/>
            <person name="Salamov A.A."/>
            <person name="LaButti K.M."/>
            <person name="Sun H."/>
            <person name="Clum A."/>
            <person name="Pangilinan J.L."/>
            <person name="Lindquist E.A."/>
            <person name="Lucas S."/>
            <person name="Lapidus A."/>
            <person name="Jin M."/>
            <person name="Gunawan C."/>
            <person name="Balan V."/>
            <person name="Dale B.E."/>
            <person name="Jeffries T.W."/>
            <person name="Zinkel R."/>
            <person name="Barry K.W."/>
            <person name="Grigoriev I.V."/>
            <person name="Gasch A.P."/>
        </authorList>
    </citation>
    <scope>NUCLEOTIDE SEQUENCE [LARGE SCALE GENOMIC DNA]</scope>
    <source>
        <strain evidence="17">ATCC 10573 / BCRC 21748 / CBS 615 / JCM 9827 / NBRC 10315 / NRRL Y-1498 / VKM Y-70</strain>
    </source>
</reference>
<keyword evidence="11 14" id="KW-1133">Transmembrane helix</keyword>
<dbReference type="CDD" id="cd16702">
    <property type="entry name" value="RING_CH-C4HC3_MARCH6"/>
    <property type="match status" value="1"/>
</dbReference>
<comment type="pathway">
    <text evidence="3">Protein modification; protein ubiquitination.</text>
</comment>
<evidence type="ECO:0000256" key="12">
    <source>
        <dbReference type="ARBA" id="ARBA00023136"/>
    </source>
</evidence>
<protein>
    <recommendedName>
        <fullName evidence="4">RING-type E3 ubiquitin transferase</fullName>
        <ecNumber evidence="4">2.3.2.27</ecNumber>
    </recommendedName>
</protein>
<evidence type="ECO:0000256" key="5">
    <source>
        <dbReference type="ARBA" id="ARBA00022679"/>
    </source>
</evidence>
<comment type="subcellular location">
    <subcellularLocation>
        <location evidence="2">Membrane</location>
        <topology evidence="2">Multi-pass membrane protein</topology>
    </subcellularLocation>
</comment>
<dbReference type="GO" id="GO:0008270">
    <property type="term" value="F:zinc ion binding"/>
    <property type="evidence" value="ECO:0007669"/>
    <property type="project" value="UniProtKB-KW"/>
</dbReference>
<dbReference type="PROSITE" id="PS51292">
    <property type="entry name" value="ZF_RING_CH"/>
    <property type="match status" value="1"/>
</dbReference>
<dbReference type="STRING" id="590646.G3B9M6"/>
<evidence type="ECO:0000256" key="1">
    <source>
        <dbReference type="ARBA" id="ARBA00000900"/>
    </source>
</evidence>
<feature type="domain" description="RING-CH-type" evidence="15">
    <location>
        <begin position="1"/>
        <end position="62"/>
    </location>
</feature>
<dbReference type="Gene3D" id="3.30.40.10">
    <property type="entry name" value="Zinc/RING finger domain, C3HC4 (zinc finger)"/>
    <property type="match status" value="1"/>
</dbReference>
<evidence type="ECO:0000256" key="6">
    <source>
        <dbReference type="ARBA" id="ARBA00022692"/>
    </source>
</evidence>
<evidence type="ECO:0000259" key="15">
    <source>
        <dbReference type="PROSITE" id="PS51292"/>
    </source>
</evidence>
<dbReference type="GO" id="GO:0036503">
    <property type="term" value="P:ERAD pathway"/>
    <property type="evidence" value="ECO:0007669"/>
    <property type="project" value="TreeGrafter"/>
</dbReference>
<accession>G3B9M6</accession>
<evidence type="ECO:0000256" key="10">
    <source>
        <dbReference type="ARBA" id="ARBA00022833"/>
    </source>
</evidence>
<proteinExistence type="predicted"/>
<feature type="region of interest" description="Disordered" evidence="13">
    <location>
        <begin position="277"/>
        <end position="340"/>
    </location>
</feature>
<feature type="transmembrane region" description="Helical" evidence="14">
    <location>
        <begin position="1081"/>
        <end position="1100"/>
    </location>
</feature>
<dbReference type="InterPro" id="IPR011016">
    <property type="entry name" value="Znf_RING-CH"/>
</dbReference>
<keyword evidence="12 14" id="KW-0472">Membrane</keyword>
<evidence type="ECO:0000256" key="9">
    <source>
        <dbReference type="ARBA" id="ARBA00022786"/>
    </source>
</evidence>
<keyword evidence="5" id="KW-0808">Transferase</keyword>